<evidence type="ECO:0000256" key="7">
    <source>
        <dbReference type="ARBA" id="ARBA00022993"/>
    </source>
</evidence>
<evidence type="ECO:0000259" key="10">
    <source>
        <dbReference type="Pfam" id="PF01467"/>
    </source>
</evidence>
<dbReference type="CDD" id="cd02163">
    <property type="entry name" value="PPAT"/>
    <property type="match status" value="1"/>
</dbReference>
<dbReference type="PRINTS" id="PR01020">
    <property type="entry name" value="LPSBIOSNTHSS"/>
</dbReference>
<feature type="site" description="Transition state stabilizer" evidence="9">
    <location>
        <position position="17"/>
    </location>
</feature>
<dbReference type="Gene3D" id="3.40.50.620">
    <property type="entry name" value="HUPs"/>
    <property type="match status" value="1"/>
</dbReference>
<comment type="pathway">
    <text evidence="9">Cofactor biosynthesis; coenzyme A biosynthesis; CoA from (R)-pantothenate: step 4/5.</text>
</comment>
<evidence type="ECO:0000313" key="12">
    <source>
        <dbReference type="Proteomes" id="UP000826550"/>
    </source>
</evidence>
<dbReference type="PANTHER" id="PTHR21342:SF1">
    <property type="entry name" value="PHOSPHOPANTETHEINE ADENYLYLTRANSFERASE"/>
    <property type="match status" value="1"/>
</dbReference>
<protein>
    <recommendedName>
        <fullName evidence="9">Phosphopantetheine adenylyltransferase</fullName>
        <ecNumber evidence="9">2.7.7.3</ecNumber>
    </recommendedName>
    <alternativeName>
        <fullName evidence="9">Dephospho-CoA pyrophosphorylase</fullName>
    </alternativeName>
    <alternativeName>
        <fullName evidence="9">Pantetheine-phosphate adenylyltransferase</fullName>
        <shortName evidence="9">PPAT</shortName>
    </alternativeName>
</protein>
<evidence type="ECO:0000256" key="1">
    <source>
        <dbReference type="ARBA" id="ARBA00022490"/>
    </source>
</evidence>
<dbReference type="InterPro" id="IPR004821">
    <property type="entry name" value="Cyt_trans-like"/>
</dbReference>
<keyword evidence="1 9" id="KW-0963">Cytoplasm</keyword>
<feature type="binding site" evidence="9">
    <location>
        <position position="99"/>
    </location>
    <ligand>
        <name>ATP</name>
        <dbReference type="ChEBI" id="CHEBI:30616"/>
    </ligand>
</feature>
<feature type="binding site" evidence="9">
    <location>
        <position position="74"/>
    </location>
    <ligand>
        <name>substrate</name>
    </ligand>
</feature>
<sequence length="161" mass="17727">MSFALFPGSFDPITNGHVDVINKAVKIFDKVYVVVMTNTSKKYLFDVDKRVSLVQDATEGQAKVEVLKRPDKLTVNVAQELGASVIIRGVRNSEDFLYEQEIAAMNHDLNPKIETVLFFTEPNNSYVASSVIKEVAQFGGNISSFLPASSAAALKEKLRKG</sequence>
<comment type="subunit">
    <text evidence="9">Homohexamer.</text>
</comment>
<comment type="similarity">
    <text evidence="9">Belongs to the bacterial CoaD family.</text>
</comment>
<comment type="catalytic activity">
    <reaction evidence="8 9">
        <text>(R)-4'-phosphopantetheine + ATP + H(+) = 3'-dephospho-CoA + diphosphate</text>
        <dbReference type="Rhea" id="RHEA:19801"/>
        <dbReference type="ChEBI" id="CHEBI:15378"/>
        <dbReference type="ChEBI" id="CHEBI:30616"/>
        <dbReference type="ChEBI" id="CHEBI:33019"/>
        <dbReference type="ChEBI" id="CHEBI:57328"/>
        <dbReference type="ChEBI" id="CHEBI:61723"/>
        <dbReference type="EC" id="2.7.7.3"/>
    </reaction>
</comment>
<dbReference type="Pfam" id="PF01467">
    <property type="entry name" value="CTP_transf_like"/>
    <property type="match status" value="1"/>
</dbReference>
<evidence type="ECO:0000256" key="6">
    <source>
        <dbReference type="ARBA" id="ARBA00022842"/>
    </source>
</evidence>
<evidence type="ECO:0000256" key="3">
    <source>
        <dbReference type="ARBA" id="ARBA00022695"/>
    </source>
</evidence>
<dbReference type="EMBL" id="CP048268">
    <property type="protein sequence ID" value="QYN52741.1"/>
    <property type="molecule type" value="Genomic_DNA"/>
</dbReference>
<evidence type="ECO:0000256" key="2">
    <source>
        <dbReference type="ARBA" id="ARBA00022679"/>
    </source>
</evidence>
<dbReference type="EC" id="2.7.7.3" evidence="9"/>
<keyword evidence="5 9" id="KW-0067">ATP-binding</keyword>
<keyword evidence="4 9" id="KW-0547">Nucleotide-binding</keyword>
<evidence type="ECO:0000256" key="8">
    <source>
        <dbReference type="ARBA" id="ARBA00029346"/>
    </source>
</evidence>
<reference evidence="11 12" key="1">
    <citation type="submission" date="2020-01" db="EMBL/GenBank/DDBJ databases">
        <title>Vast differences in strain-level diversity in the gut microbiota of two closely related honey bee species.</title>
        <authorList>
            <person name="Ellegaard K.M."/>
            <person name="Suenami S."/>
            <person name="Miyazaki R."/>
            <person name="Engel P."/>
        </authorList>
    </citation>
    <scope>NUCLEOTIDE SEQUENCE [LARGE SCALE GENOMIC DNA]</scope>
    <source>
        <strain evidence="11 12">ESL0416</strain>
    </source>
</reference>
<evidence type="ECO:0000256" key="9">
    <source>
        <dbReference type="HAMAP-Rule" id="MF_00151"/>
    </source>
</evidence>
<dbReference type="NCBIfam" id="TIGR00125">
    <property type="entry name" value="cyt_tran_rel"/>
    <property type="match status" value="1"/>
</dbReference>
<dbReference type="PANTHER" id="PTHR21342">
    <property type="entry name" value="PHOSPHOPANTETHEINE ADENYLYLTRANSFERASE"/>
    <property type="match status" value="1"/>
</dbReference>
<evidence type="ECO:0000313" key="11">
    <source>
        <dbReference type="EMBL" id="QYN52741.1"/>
    </source>
</evidence>
<dbReference type="GO" id="GO:0004595">
    <property type="term" value="F:pantetheine-phosphate adenylyltransferase activity"/>
    <property type="evidence" value="ECO:0007669"/>
    <property type="project" value="UniProtKB-EC"/>
</dbReference>
<comment type="cofactor">
    <cofactor evidence="9">
        <name>Mg(2+)</name>
        <dbReference type="ChEBI" id="CHEBI:18420"/>
    </cofactor>
</comment>
<accession>A0ABX8WC49</accession>
<comment type="function">
    <text evidence="9">Reversibly transfers an adenylyl group from ATP to 4'-phosphopantetheine, yielding dephospho-CoA (dPCoA) and pyrophosphate.</text>
</comment>
<evidence type="ECO:0000256" key="4">
    <source>
        <dbReference type="ARBA" id="ARBA00022741"/>
    </source>
</evidence>
<feature type="binding site" evidence="9">
    <location>
        <position position="88"/>
    </location>
    <ligand>
        <name>substrate</name>
    </ligand>
</feature>
<name>A0ABX8WC49_9LACO</name>
<feature type="binding site" evidence="9">
    <location>
        <position position="17"/>
    </location>
    <ligand>
        <name>ATP</name>
        <dbReference type="ChEBI" id="CHEBI:30616"/>
    </ligand>
</feature>
<gene>
    <name evidence="9 11" type="primary">coaD</name>
    <name evidence="11" type="ORF">GYM71_04660</name>
</gene>
<feature type="binding site" evidence="9">
    <location>
        <position position="41"/>
    </location>
    <ligand>
        <name>substrate</name>
    </ligand>
</feature>
<feature type="binding site" evidence="9">
    <location>
        <position position="9"/>
    </location>
    <ligand>
        <name>substrate</name>
    </ligand>
</feature>
<dbReference type="InterPro" id="IPR001980">
    <property type="entry name" value="PPAT"/>
</dbReference>
<feature type="binding site" evidence="9">
    <location>
        <begin position="9"/>
        <end position="10"/>
    </location>
    <ligand>
        <name>ATP</name>
        <dbReference type="ChEBI" id="CHEBI:30616"/>
    </ligand>
</feature>
<keyword evidence="6 9" id="KW-0460">Magnesium</keyword>
<keyword evidence="3 9" id="KW-0548">Nucleotidyltransferase</keyword>
<organism evidence="11 12">
    <name type="scientific">Lactobacillus panisapium</name>
    <dbReference type="NCBI Taxonomy" id="2012495"/>
    <lineage>
        <taxon>Bacteria</taxon>
        <taxon>Bacillati</taxon>
        <taxon>Bacillota</taxon>
        <taxon>Bacilli</taxon>
        <taxon>Lactobacillales</taxon>
        <taxon>Lactobacillaceae</taxon>
        <taxon>Lactobacillus</taxon>
    </lineage>
</organism>
<proteinExistence type="inferred from homology"/>
<feature type="binding site" evidence="9">
    <location>
        <begin position="124"/>
        <end position="130"/>
    </location>
    <ligand>
        <name>ATP</name>
        <dbReference type="ChEBI" id="CHEBI:30616"/>
    </ligand>
</feature>
<feature type="binding site" evidence="9">
    <location>
        <begin position="89"/>
        <end position="91"/>
    </location>
    <ligand>
        <name>ATP</name>
        <dbReference type="ChEBI" id="CHEBI:30616"/>
    </ligand>
</feature>
<dbReference type="HAMAP" id="MF_00151">
    <property type="entry name" value="PPAT_bact"/>
    <property type="match status" value="1"/>
</dbReference>
<dbReference type="SUPFAM" id="SSF52374">
    <property type="entry name" value="Nucleotidylyl transferase"/>
    <property type="match status" value="1"/>
</dbReference>
<dbReference type="NCBIfam" id="TIGR01510">
    <property type="entry name" value="coaD_prev_kdtB"/>
    <property type="match status" value="1"/>
</dbReference>
<keyword evidence="7 9" id="KW-0173">Coenzyme A biosynthesis</keyword>
<dbReference type="RefSeq" id="WP_103751556.1">
    <property type="nucleotide sequence ID" value="NZ_CP048268.1"/>
</dbReference>
<keyword evidence="12" id="KW-1185">Reference proteome</keyword>
<comment type="subcellular location">
    <subcellularLocation>
        <location evidence="9">Cytoplasm</location>
    </subcellularLocation>
</comment>
<evidence type="ECO:0000256" key="5">
    <source>
        <dbReference type="ARBA" id="ARBA00022840"/>
    </source>
</evidence>
<dbReference type="Proteomes" id="UP000826550">
    <property type="component" value="Chromosome"/>
</dbReference>
<keyword evidence="2 9" id="KW-0808">Transferase</keyword>
<dbReference type="InterPro" id="IPR014729">
    <property type="entry name" value="Rossmann-like_a/b/a_fold"/>
</dbReference>
<feature type="domain" description="Cytidyltransferase-like" evidence="10">
    <location>
        <begin position="5"/>
        <end position="134"/>
    </location>
</feature>